<dbReference type="EMBL" id="LQYI01000012">
    <property type="protein sequence ID" value="KYC73033.1"/>
    <property type="molecule type" value="Genomic_DNA"/>
</dbReference>
<dbReference type="Proteomes" id="UP000075304">
    <property type="component" value="Unassembled WGS sequence"/>
</dbReference>
<evidence type="ECO:0000313" key="3">
    <source>
        <dbReference type="Proteomes" id="UP000075288"/>
    </source>
</evidence>
<reference evidence="3 4" key="1">
    <citation type="submission" date="2016-01" db="EMBL/GenBank/DDBJ databases">
        <title>Genome Sequences of Twelve Sporeforming Bacillus Species Isolated from Foods.</title>
        <authorList>
            <person name="Berendsen E.M."/>
            <person name="Wells-Bennik M.H."/>
            <person name="Krawcyk A.O."/>
            <person name="De Jong A."/>
            <person name="Holsappel S."/>
            <person name="Eijlander R.T."/>
            <person name="Kuipers O.P."/>
        </authorList>
    </citation>
    <scope>NUCLEOTIDE SEQUENCE [LARGE SCALE GENOMIC DNA]</scope>
    <source>
        <strain evidence="1 3">B4098</strain>
        <strain evidence="2 4">B4099</strain>
    </source>
</reference>
<evidence type="ECO:0000313" key="1">
    <source>
        <dbReference type="EMBL" id="KYC66558.1"/>
    </source>
</evidence>
<dbReference type="EMBL" id="LQYG01000006">
    <property type="protein sequence ID" value="KYC66558.1"/>
    <property type="molecule type" value="Genomic_DNA"/>
</dbReference>
<name>A0A150KKB5_HEYCO</name>
<sequence length="41" mass="4717">MQVQAGNQLLCFRGKSSHFRPVDAKEKILNNAITSFYCRNM</sequence>
<proteinExistence type="predicted"/>
<evidence type="ECO:0000313" key="4">
    <source>
        <dbReference type="Proteomes" id="UP000075304"/>
    </source>
</evidence>
<comment type="caution">
    <text evidence="2">The sequence shown here is derived from an EMBL/GenBank/DDBJ whole genome shotgun (WGS) entry which is preliminary data.</text>
</comment>
<dbReference type="PATRIC" id="fig|1398.25.peg.490"/>
<evidence type="ECO:0000313" key="2">
    <source>
        <dbReference type="EMBL" id="KYC73033.1"/>
    </source>
</evidence>
<organism evidence="2 4">
    <name type="scientific">Heyndrickxia coagulans</name>
    <name type="common">Weizmannia coagulans</name>
    <dbReference type="NCBI Taxonomy" id="1398"/>
    <lineage>
        <taxon>Bacteria</taxon>
        <taxon>Bacillati</taxon>
        <taxon>Bacillota</taxon>
        <taxon>Bacilli</taxon>
        <taxon>Bacillales</taxon>
        <taxon>Bacillaceae</taxon>
        <taxon>Heyndrickxia</taxon>
    </lineage>
</organism>
<protein>
    <submittedName>
        <fullName evidence="2">Uncharacterized protein</fullName>
    </submittedName>
</protein>
<accession>A0A150KKB5</accession>
<gene>
    <name evidence="1" type="ORF">B4098_1448</name>
    <name evidence="2" type="ORF">B4099_1617</name>
</gene>
<dbReference type="AlphaFoldDB" id="A0A150KKB5"/>
<dbReference type="Proteomes" id="UP000075288">
    <property type="component" value="Unassembled WGS sequence"/>
</dbReference>